<comment type="caution">
    <text evidence="3">The sequence shown here is derived from an EMBL/GenBank/DDBJ whole genome shotgun (WGS) entry which is preliminary data.</text>
</comment>
<dbReference type="GO" id="GO:0016301">
    <property type="term" value="F:kinase activity"/>
    <property type="evidence" value="ECO:0007669"/>
    <property type="project" value="UniProtKB-KW"/>
</dbReference>
<feature type="transmembrane region" description="Helical" evidence="1">
    <location>
        <begin position="226"/>
        <end position="243"/>
    </location>
</feature>
<evidence type="ECO:0000313" key="3">
    <source>
        <dbReference type="EMBL" id="MFC0408991.1"/>
    </source>
</evidence>
<gene>
    <name evidence="3" type="ORF">ACFFGY_12070</name>
</gene>
<dbReference type="SMART" id="SM00046">
    <property type="entry name" value="DAGKc"/>
    <property type="match status" value="1"/>
</dbReference>
<dbReference type="PROSITE" id="PS50146">
    <property type="entry name" value="DAGK"/>
    <property type="match status" value="1"/>
</dbReference>
<dbReference type="InterPro" id="IPR045540">
    <property type="entry name" value="YegS/DAGK_C"/>
</dbReference>
<dbReference type="Proteomes" id="UP001589865">
    <property type="component" value="Unassembled WGS sequence"/>
</dbReference>
<feature type="domain" description="DAGKc" evidence="2">
    <location>
        <begin position="1"/>
        <end position="129"/>
    </location>
</feature>
<reference evidence="3 4" key="1">
    <citation type="submission" date="2024-09" db="EMBL/GenBank/DDBJ databases">
        <authorList>
            <person name="Sun Q."/>
            <person name="Mori K."/>
        </authorList>
    </citation>
    <scope>NUCLEOTIDE SEQUENCE [LARGE SCALE GENOMIC DNA]</scope>
    <source>
        <strain evidence="3 4">TBRC 5777</strain>
    </source>
</reference>
<evidence type="ECO:0000256" key="1">
    <source>
        <dbReference type="SAM" id="Phobius"/>
    </source>
</evidence>
<keyword evidence="3" id="KW-0808">Transferase</keyword>
<dbReference type="Pfam" id="PF19279">
    <property type="entry name" value="YegS_C"/>
    <property type="match status" value="1"/>
</dbReference>
<proteinExistence type="predicted"/>
<sequence>MQRAVLVMNNKAGTLQRQPDLRGRIEEILRRDFDLQVIGDEDGAEMGTRLDRAVASDAPVIIVGGGDGTVHGAARRIAGTDRILAVVPLGTLNLLARDLGMPLDPAEAAAALRTAQTQNIDLGEVNGVVFTCQAVLGLPNRFARFRQANRRKSGFVARLKPILGTLRGMARPPMRLQISMPGSPMREVRAAALSVVNNPYEEAVGSLFRRPQLDLGYLAVYRPRRFGVLWGVFMILAMVFGSWRRADEVEHFRTETLTVNARRPHMRVAVDGELQVLDLPLRFSVRPGALRVLRPENPA</sequence>
<dbReference type="InterPro" id="IPR017438">
    <property type="entry name" value="ATP-NAD_kinase_N"/>
</dbReference>
<evidence type="ECO:0000313" key="4">
    <source>
        <dbReference type="Proteomes" id="UP001589865"/>
    </source>
</evidence>
<dbReference type="RefSeq" id="WP_377044745.1">
    <property type="nucleotide sequence ID" value="NZ_JBHLUN010000008.1"/>
</dbReference>
<dbReference type="SUPFAM" id="SSF111331">
    <property type="entry name" value="NAD kinase/diacylglycerol kinase-like"/>
    <property type="match status" value="1"/>
</dbReference>
<evidence type="ECO:0000259" key="2">
    <source>
        <dbReference type="PROSITE" id="PS50146"/>
    </source>
</evidence>
<dbReference type="EMBL" id="JBHLUN010000008">
    <property type="protein sequence ID" value="MFC0408991.1"/>
    <property type="molecule type" value="Genomic_DNA"/>
</dbReference>
<dbReference type="InterPro" id="IPR001206">
    <property type="entry name" value="Diacylglycerol_kinase_cat_dom"/>
</dbReference>
<keyword evidence="1" id="KW-0472">Membrane</keyword>
<organism evidence="3 4">
    <name type="scientific">Roseomonas elaeocarpi</name>
    <dbReference type="NCBI Taxonomy" id="907779"/>
    <lineage>
        <taxon>Bacteria</taxon>
        <taxon>Pseudomonadati</taxon>
        <taxon>Pseudomonadota</taxon>
        <taxon>Alphaproteobacteria</taxon>
        <taxon>Acetobacterales</taxon>
        <taxon>Roseomonadaceae</taxon>
        <taxon>Roseomonas</taxon>
    </lineage>
</organism>
<keyword evidence="4" id="KW-1185">Reference proteome</keyword>
<dbReference type="Gene3D" id="3.40.50.10330">
    <property type="entry name" value="Probable inorganic polyphosphate/atp-NAD kinase, domain 1"/>
    <property type="match status" value="1"/>
</dbReference>
<protein>
    <submittedName>
        <fullName evidence="3">Diacylglycerol/lipid kinase family protein</fullName>
        <ecNumber evidence="3">2.7.1.-</ecNumber>
    </submittedName>
</protein>
<accession>A0ABV6JXD1</accession>
<keyword evidence="1" id="KW-0812">Transmembrane</keyword>
<dbReference type="Gene3D" id="2.60.200.40">
    <property type="match status" value="1"/>
</dbReference>
<name>A0ABV6JXD1_9PROT</name>
<keyword evidence="1" id="KW-1133">Transmembrane helix</keyword>
<keyword evidence="3" id="KW-0418">Kinase</keyword>
<dbReference type="EC" id="2.7.1.-" evidence="3"/>
<dbReference type="InterPro" id="IPR016064">
    <property type="entry name" value="NAD/diacylglycerol_kinase_sf"/>
</dbReference>
<dbReference type="Pfam" id="PF00781">
    <property type="entry name" value="DAGK_cat"/>
    <property type="match status" value="1"/>
</dbReference>